<reference evidence="9" key="2">
    <citation type="submission" date="2025-09" db="UniProtKB">
        <authorList>
            <consortium name="Ensembl"/>
        </authorList>
    </citation>
    <scope>IDENTIFICATION</scope>
</reference>
<organism evidence="9 10">
    <name type="scientific">Pelusios castaneus</name>
    <name type="common">West African mud turtle</name>
    <dbReference type="NCBI Taxonomy" id="367368"/>
    <lineage>
        <taxon>Eukaryota</taxon>
        <taxon>Metazoa</taxon>
        <taxon>Chordata</taxon>
        <taxon>Craniata</taxon>
        <taxon>Vertebrata</taxon>
        <taxon>Euteleostomi</taxon>
        <taxon>Archelosauria</taxon>
        <taxon>Testudinata</taxon>
        <taxon>Testudines</taxon>
        <taxon>Pleurodira</taxon>
        <taxon>Pelomedusidae</taxon>
        <taxon>Pelusios</taxon>
    </lineage>
</organism>
<dbReference type="InterPro" id="IPR007110">
    <property type="entry name" value="Ig-like_dom"/>
</dbReference>
<dbReference type="Gene3D" id="2.60.40.10">
    <property type="entry name" value="Immunoglobulins"/>
    <property type="match status" value="1"/>
</dbReference>
<dbReference type="GO" id="GO:0033691">
    <property type="term" value="F:sialic acid binding"/>
    <property type="evidence" value="ECO:0007669"/>
    <property type="project" value="TreeGrafter"/>
</dbReference>
<dbReference type="PANTHER" id="PTHR12035">
    <property type="entry name" value="SIALIC ACID BINDING IMMUNOGLOBULIN-LIKE LECTIN"/>
    <property type="match status" value="1"/>
</dbReference>
<evidence type="ECO:0000256" key="5">
    <source>
        <dbReference type="ARBA" id="ARBA00022989"/>
    </source>
</evidence>
<evidence type="ECO:0000313" key="10">
    <source>
        <dbReference type="Proteomes" id="UP000694393"/>
    </source>
</evidence>
<evidence type="ECO:0000256" key="3">
    <source>
        <dbReference type="ARBA" id="ARBA00022734"/>
    </source>
</evidence>
<sequence>MVSSPPAWSRLLLSRAPQCLMINMNPSRLHYCTESGRSLGDPLVTAQDPRYQVYQLPSVSAQAGNSVMLPCNFTYPQDIKPVGDLRVYWRRGGFFGKFIYNHTEGFIHQDYQGRIVLVGDPQGSHTALIRINQLRSSDANVYVCHVRVQKKDGQWEQWRNIIGTNLTVPGQRGRTAGREGERLLRTDLLPGGCQGVIVKHSSLVRHDQSRDSKPPLCSYMLGSLEPEEEEH</sequence>
<dbReference type="Proteomes" id="UP000694393">
    <property type="component" value="Unplaced"/>
</dbReference>
<dbReference type="PROSITE" id="PS50835">
    <property type="entry name" value="IG_LIKE"/>
    <property type="match status" value="1"/>
</dbReference>
<dbReference type="InterPro" id="IPR013783">
    <property type="entry name" value="Ig-like_fold"/>
</dbReference>
<dbReference type="InterPro" id="IPR013106">
    <property type="entry name" value="Ig_V-set"/>
</dbReference>
<dbReference type="InterPro" id="IPR051036">
    <property type="entry name" value="SIGLEC"/>
</dbReference>
<dbReference type="Pfam" id="PF07686">
    <property type="entry name" value="V-set"/>
    <property type="match status" value="1"/>
</dbReference>
<keyword evidence="2" id="KW-0812">Transmembrane</keyword>
<evidence type="ECO:0000256" key="4">
    <source>
        <dbReference type="ARBA" id="ARBA00022889"/>
    </source>
</evidence>
<evidence type="ECO:0000259" key="8">
    <source>
        <dbReference type="PROSITE" id="PS50835"/>
    </source>
</evidence>
<name>A0A8C8S5K2_9SAUR</name>
<dbReference type="AlphaFoldDB" id="A0A8C8S5K2"/>
<evidence type="ECO:0000256" key="2">
    <source>
        <dbReference type="ARBA" id="ARBA00022692"/>
    </source>
</evidence>
<dbReference type="InterPro" id="IPR003599">
    <property type="entry name" value="Ig_sub"/>
</dbReference>
<keyword evidence="6" id="KW-0472">Membrane</keyword>
<feature type="domain" description="Ig-like" evidence="8">
    <location>
        <begin position="49"/>
        <end position="146"/>
    </location>
</feature>
<keyword evidence="10" id="KW-1185">Reference proteome</keyword>
<dbReference type="GO" id="GO:0030246">
    <property type="term" value="F:carbohydrate binding"/>
    <property type="evidence" value="ECO:0007669"/>
    <property type="project" value="UniProtKB-KW"/>
</dbReference>
<dbReference type="PANTHER" id="PTHR12035:SF125">
    <property type="entry name" value="SIALIC ACID-BINDING IG-LIKE LECTIN 5"/>
    <property type="match status" value="1"/>
</dbReference>
<dbReference type="InterPro" id="IPR036179">
    <property type="entry name" value="Ig-like_dom_sf"/>
</dbReference>
<accession>A0A8C8S5K2</accession>
<evidence type="ECO:0000256" key="6">
    <source>
        <dbReference type="ARBA" id="ARBA00023136"/>
    </source>
</evidence>
<evidence type="ECO:0000313" key="9">
    <source>
        <dbReference type="Ensembl" id="ENSPCEP00000015544.1"/>
    </source>
</evidence>
<keyword evidence="3" id="KW-0430">Lectin</keyword>
<protein>
    <recommendedName>
        <fullName evidence="8">Ig-like domain-containing protein</fullName>
    </recommendedName>
</protein>
<dbReference type="Ensembl" id="ENSPCET00000016098.1">
    <property type="protein sequence ID" value="ENSPCEP00000015544.1"/>
    <property type="gene ID" value="ENSPCEG00000012259.1"/>
</dbReference>
<evidence type="ECO:0000256" key="1">
    <source>
        <dbReference type="ARBA" id="ARBA00004167"/>
    </source>
</evidence>
<reference evidence="9" key="1">
    <citation type="submission" date="2025-08" db="UniProtKB">
        <authorList>
            <consortium name="Ensembl"/>
        </authorList>
    </citation>
    <scope>IDENTIFICATION</scope>
</reference>
<keyword evidence="4" id="KW-0130">Cell adhesion</keyword>
<dbReference type="SMART" id="SM00409">
    <property type="entry name" value="IG"/>
    <property type="match status" value="1"/>
</dbReference>
<keyword evidence="5" id="KW-1133">Transmembrane helix</keyword>
<evidence type="ECO:0000256" key="7">
    <source>
        <dbReference type="ARBA" id="ARBA00038361"/>
    </source>
</evidence>
<dbReference type="GO" id="GO:0007155">
    <property type="term" value="P:cell adhesion"/>
    <property type="evidence" value="ECO:0007669"/>
    <property type="project" value="UniProtKB-KW"/>
</dbReference>
<proteinExistence type="inferred from homology"/>
<comment type="subcellular location">
    <subcellularLocation>
        <location evidence="1">Membrane</location>
        <topology evidence="1">Single-pass membrane protein</topology>
    </subcellularLocation>
</comment>
<dbReference type="GO" id="GO:0005886">
    <property type="term" value="C:plasma membrane"/>
    <property type="evidence" value="ECO:0007669"/>
    <property type="project" value="TreeGrafter"/>
</dbReference>
<dbReference type="SUPFAM" id="SSF48726">
    <property type="entry name" value="Immunoglobulin"/>
    <property type="match status" value="1"/>
</dbReference>
<comment type="similarity">
    <text evidence="7">Belongs to the immunoglobulin superfamily. SIGLEC (sialic acid binding Ig-like lectin) family.</text>
</comment>